<dbReference type="Pfam" id="PF06844">
    <property type="entry name" value="DUF1244"/>
    <property type="match status" value="1"/>
</dbReference>
<feature type="domain" description="SMc04008-like" evidence="1">
    <location>
        <begin position="38"/>
        <end position="103"/>
    </location>
</feature>
<protein>
    <submittedName>
        <fullName evidence="2">DUF1244 domain-containing protein</fullName>
    </submittedName>
</protein>
<evidence type="ECO:0000313" key="2">
    <source>
        <dbReference type="EMBL" id="MCD0267821.1"/>
    </source>
</evidence>
<gene>
    <name evidence="2" type="ORF">JWH11_15565</name>
</gene>
<dbReference type="InterPro" id="IPR023163">
    <property type="entry name" value="SMc04008-like_domain"/>
</dbReference>
<dbReference type="EMBL" id="JAFFQI010000197">
    <property type="protein sequence ID" value="MCD0267821.1"/>
    <property type="molecule type" value="Genomic_DNA"/>
</dbReference>
<sequence length="110" mass="12362">MTDTTPISPSSSDPATTAIEAAAFRRLLQHLNQERSDVQNIDLMILAGFCRNCLGDWYREAAQAQGQPMSKDQAREAVYGMPFAEWKQRHQKEATPEQLEAFAAAQRRHG</sequence>
<name>A0ABS8NXL0_9XANT</name>
<organism evidence="2 3">
    <name type="scientific">Xanthomonas melonis</name>
    <dbReference type="NCBI Taxonomy" id="56456"/>
    <lineage>
        <taxon>Bacteria</taxon>
        <taxon>Pseudomonadati</taxon>
        <taxon>Pseudomonadota</taxon>
        <taxon>Gammaproteobacteria</taxon>
        <taxon>Lysobacterales</taxon>
        <taxon>Lysobacteraceae</taxon>
        <taxon>Xanthomonas</taxon>
    </lineage>
</organism>
<evidence type="ECO:0000313" key="3">
    <source>
        <dbReference type="Proteomes" id="UP001430396"/>
    </source>
</evidence>
<evidence type="ECO:0000259" key="1">
    <source>
        <dbReference type="Pfam" id="PF06844"/>
    </source>
</evidence>
<accession>A0ABS8NXL0</accession>
<comment type="caution">
    <text evidence="2">The sequence shown here is derived from an EMBL/GenBank/DDBJ whole genome shotgun (WGS) entry which is preliminary data.</text>
</comment>
<dbReference type="RefSeq" id="WP_230429248.1">
    <property type="nucleotide sequence ID" value="NZ_JAFFQI010000197.1"/>
</dbReference>
<reference evidence="2" key="1">
    <citation type="submission" date="2021-02" db="EMBL/GenBank/DDBJ databases">
        <title>Copper resistance gene diversity in local Xanthomonas species at agrochemical polluted sites in Trinidad, Trinidad and Tobago.</title>
        <authorList>
            <person name="Ramnarine S.D.B.J."/>
            <person name="Ramsubhag A."/>
            <person name="Jayaraman J."/>
        </authorList>
    </citation>
    <scope>NUCLEOTIDE SEQUENCE</scope>
    <source>
        <strain evidence="2">CaNP6A</strain>
    </source>
</reference>
<dbReference type="Gene3D" id="1.10.3340.10">
    <property type="entry name" value="SMc04008-like"/>
    <property type="match status" value="1"/>
</dbReference>
<dbReference type="InterPro" id="IPR036810">
    <property type="entry name" value="SMc04008-like_sf"/>
</dbReference>
<proteinExistence type="predicted"/>
<dbReference type="Proteomes" id="UP001430396">
    <property type="component" value="Unassembled WGS sequence"/>
</dbReference>
<dbReference type="SUPFAM" id="SSF158757">
    <property type="entry name" value="SMc04008-like"/>
    <property type="match status" value="1"/>
</dbReference>
<keyword evidence="3" id="KW-1185">Reference proteome</keyword>